<dbReference type="PROSITE" id="PS50294">
    <property type="entry name" value="WD_REPEATS_REGION"/>
    <property type="match status" value="2"/>
</dbReference>
<accession>A0A8C5WKH1</accession>
<feature type="domain" description="EML-like second beta-propeller" evidence="18">
    <location>
        <begin position="604"/>
        <end position="716"/>
    </location>
</feature>
<dbReference type="InterPro" id="IPR005108">
    <property type="entry name" value="HELP"/>
</dbReference>
<sequence>MEVWWCVCGGTIHKDLCEHDRMGEVPTPGWENRLRAQEEEIMLLKSALCDVLLRLCALELRQPLDGQTAEKNQPSPVLQNVGDVNTVSEKSSDSLKSLLSRPSLESSQSTVGTQTEWALVGVKSKNTIDAGEGTGSFESDLLNGGSNDVVNDSEGQRDVEQEPQSPASDEVVANTRSVNTLRQGKKDLIRRNSSSDKLIKDSKDKSRKLERKSASSANLLTGSSSSRRGNYNVEGLSIKVFLRGRPITMYIPSNIQNHDDQKPELPSERLQLEWVYGCRGRENRCTLRVLQSGEVIYFTACVIVLFDVSRGTQRHFLRHTDCVRCLAVHPDGVRVASGQTAGVDKDGKPMVYIWDSSTLVTLHQIGLGFFERGVGCLAFSTADFGSFLCVVDDSNEHVLSVWDTAKGNKIAETKCTNEPVLCVAFNPVDSSNIVTVGKSHVHFWTWSGISLAKKQGIFGKYKKPRYVQCLLFDRTGDVLTGDSEGQILTWGRSAADTRTLGRGAKDTYQIVRHTRAHDGSVSSLTALRDGFVLSAGGKDKRLVMWSETLTQLKECEIPEHFGAVRSIAEGTAGELLLGTTRNTLLKGSLDNGFTPIIQGHTDELWGLATHPSQNIFLTCGHDKQLCVWNGTEHTLSWSCVLEDPGLCADVHPNGREACVGLSTGRWLVLDVQSHSTLSAHSDGNEQLSVVRYSPDGHYLAIGSHDNVIYIYSTGQKDRRGERETFQDICMEEETFQEEQADHPKPEDGNFAYESTFRYTRFGKCVGHSSFITHLDWSKDGKHIMSNSGDYEILYWDIAGGCKLLRNRFESRDREWATYTCVLGYHVFGVWPEGSDGTDINALARSRGRTLISVADDFCKVHLFRYPCNKPKAPSHVYAGHGSHVTNVRFTHADSHLISLGGKDASIFQWSVNLFLHANWWFFYWI</sequence>
<evidence type="ECO:0000259" key="17">
    <source>
        <dbReference type="Pfam" id="PF23409"/>
    </source>
</evidence>
<keyword evidence="4" id="KW-0963">Cytoplasm</keyword>
<evidence type="ECO:0000256" key="5">
    <source>
        <dbReference type="ARBA" id="ARBA00022574"/>
    </source>
</evidence>
<dbReference type="GO" id="GO:0072686">
    <property type="term" value="C:mitotic spindle"/>
    <property type="evidence" value="ECO:0007669"/>
    <property type="project" value="UniProtKB-ARBA"/>
</dbReference>
<dbReference type="GeneTree" id="ENSGT00940000159589"/>
<evidence type="ECO:0000313" key="19">
    <source>
        <dbReference type="Ensembl" id="ENSLLEP00000045120.1"/>
    </source>
</evidence>
<keyword evidence="7" id="KW-0493">Microtubule</keyword>
<dbReference type="OrthoDB" id="47802at2759"/>
<keyword evidence="6" id="KW-0132">Cell division</keyword>
<dbReference type="GO" id="GO:0005874">
    <property type="term" value="C:microtubule"/>
    <property type="evidence" value="ECO:0007669"/>
    <property type="project" value="UniProtKB-KW"/>
</dbReference>
<evidence type="ECO:0000259" key="18">
    <source>
        <dbReference type="Pfam" id="PF23414"/>
    </source>
</evidence>
<reference evidence="19" key="1">
    <citation type="submission" date="2025-08" db="UniProtKB">
        <authorList>
            <consortium name="Ensembl"/>
        </authorList>
    </citation>
    <scope>IDENTIFICATION</scope>
</reference>
<feature type="repeat" description="WD" evidence="15">
    <location>
        <begin position="764"/>
        <end position="797"/>
    </location>
</feature>
<feature type="region of interest" description="Disordered" evidence="16">
    <location>
        <begin position="128"/>
        <end position="225"/>
    </location>
</feature>
<evidence type="ECO:0000256" key="13">
    <source>
        <dbReference type="ARBA" id="ARBA00057289"/>
    </source>
</evidence>
<feature type="compositionally biased region" description="Low complexity" evidence="16">
    <location>
        <begin position="214"/>
        <end position="225"/>
    </location>
</feature>
<dbReference type="Pfam" id="PF23409">
    <property type="entry name" value="Beta-prop_EML"/>
    <property type="match status" value="1"/>
</dbReference>
<dbReference type="Pfam" id="PF03451">
    <property type="entry name" value="HELP"/>
    <property type="match status" value="1"/>
</dbReference>
<dbReference type="PANTHER" id="PTHR13720">
    <property type="entry name" value="WD-40 REPEAT PROTEIN"/>
    <property type="match status" value="1"/>
</dbReference>
<dbReference type="InterPro" id="IPR055442">
    <property type="entry name" value="Beta-prop_EML-like_2nd"/>
</dbReference>
<evidence type="ECO:0000256" key="3">
    <source>
        <dbReference type="ARBA" id="ARBA00006489"/>
    </source>
</evidence>
<keyword evidence="8" id="KW-0677">Repeat</keyword>
<feature type="repeat" description="WD" evidence="15">
    <location>
        <begin position="597"/>
        <end position="629"/>
    </location>
</feature>
<evidence type="ECO:0000256" key="11">
    <source>
        <dbReference type="ARBA" id="ARBA00023212"/>
    </source>
</evidence>
<feature type="domain" description="EML-like second beta-propeller" evidence="18">
    <location>
        <begin position="752"/>
        <end position="911"/>
    </location>
</feature>
<dbReference type="Gene3D" id="2.130.10.10">
    <property type="entry name" value="YVTN repeat-like/Quinoprotein amine dehydrogenase"/>
    <property type="match status" value="3"/>
</dbReference>
<protein>
    <submittedName>
        <fullName evidence="19">EMAP like 3</fullName>
    </submittedName>
</protein>
<dbReference type="SUPFAM" id="SSF50978">
    <property type="entry name" value="WD40 repeat-like"/>
    <property type="match status" value="1"/>
</dbReference>
<evidence type="ECO:0000256" key="6">
    <source>
        <dbReference type="ARBA" id="ARBA00022618"/>
    </source>
</evidence>
<dbReference type="SMART" id="SM00320">
    <property type="entry name" value="WD40"/>
    <property type="match status" value="7"/>
</dbReference>
<feature type="compositionally biased region" description="Basic and acidic residues" evidence="16">
    <location>
        <begin position="184"/>
        <end position="204"/>
    </location>
</feature>
<keyword evidence="20" id="KW-1185">Reference proteome</keyword>
<comment type="function">
    <text evidence="13">Essential for the formation and stability of microtubules (MTs). Required for the organization of the mitotic spindle and for the proper attachment of kinetochores to MTs. Promotes the recruitment of NUDC to the mitotic spindle for mitotic progression.</text>
</comment>
<comment type="similarity">
    <text evidence="3">Belongs to the WD repeat EMAP family.</text>
</comment>
<evidence type="ECO:0000256" key="15">
    <source>
        <dbReference type="PROSITE-ProRule" id="PRU00221"/>
    </source>
</evidence>
<evidence type="ECO:0000256" key="9">
    <source>
        <dbReference type="ARBA" id="ARBA00022776"/>
    </source>
</evidence>
<organism evidence="19 20">
    <name type="scientific">Leptobrachium leishanense</name>
    <name type="common">Leishan spiny toad</name>
    <dbReference type="NCBI Taxonomy" id="445787"/>
    <lineage>
        <taxon>Eukaryota</taxon>
        <taxon>Metazoa</taxon>
        <taxon>Chordata</taxon>
        <taxon>Craniata</taxon>
        <taxon>Vertebrata</taxon>
        <taxon>Euteleostomi</taxon>
        <taxon>Amphibia</taxon>
        <taxon>Batrachia</taxon>
        <taxon>Anura</taxon>
        <taxon>Pelobatoidea</taxon>
        <taxon>Megophryidae</taxon>
        <taxon>Leptobrachium</taxon>
    </lineage>
</organism>
<reference evidence="19" key="2">
    <citation type="submission" date="2025-09" db="UniProtKB">
        <authorList>
            <consortium name="Ensembl"/>
        </authorList>
    </citation>
    <scope>IDENTIFICATION</scope>
</reference>
<evidence type="ECO:0000256" key="2">
    <source>
        <dbReference type="ARBA" id="ARBA00004214"/>
    </source>
</evidence>
<dbReference type="InterPro" id="IPR050630">
    <property type="entry name" value="WD_repeat_EMAP"/>
</dbReference>
<comment type="subunit">
    <text evidence="14">Homotrimer; self-association is mediated by the N-terminal coiled coil.</text>
</comment>
<feature type="domain" description="EML-like first beta-propeller" evidence="17">
    <location>
        <begin position="312"/>
        <end position="587"/>
    </location>
</feature>
<dbReference type="GO" id="GO:0051301">
    <property type="term" value="P:cell division"/>
    <property type="evidence" value="ECO:0007669"/>
    <property type="project" value="UniProtKB-KW"/>
</dbReference>
<evidence type="ECO:0000256" key="16">
    <source>
        <dbReference type="SAM" id="MobiDB-lite"/>
    </source>
</evidence>
<dbReference type="FunFam" id="2.130.10.10:FF:000019">
    <property type="entry name" value="echinoderm microtubule-associated protein-like 4 isoform X2"/>
    <property type="match status" value="1"/>
</dbReference>
<dbReference type="GO" id="GO:0000226">
    <property type="term" value="P:microtubule cytoskeleton organization"/>
    <property type="evidence" value="ECO:0007669"/>
    <property type="project" value="TreeGrafter"/>
</dbReference>
<dbReference type="Pfam" id="PF23414">
    <property type="entry name" value="Beta-prop_EML_2"/>
    <property type="match status" value="2"/>
</dbReference>
<feature type="repeat" description="WD" evidence="15">
    <location>
        <begin position="514"/>
        <end position="546"/>
    </location>
</feature>
<proteinExistence type="inferred from homology"/>
<dbReference type="PANTHER" id="PTHR13720:SF15">
    <property type="entry name" value="ECHINODERM MICROTUBULE-ASSOCIATED PROTEIN-LIKE 3"/>
    <property type="match status" value="1"/>
</dbReference>
<dbReference type="InterPro" id="IPR015943">
    <property type="entry name" value="WD40/YVTN_repeat-like_dom_sf"/>
</dbReference>
<keyword evidence="5 15" id="KW-0853">WD repeat</keyword>
<evidence type="ECO:0000256" key="8">
    <source>
        <dbReference type="ARBA" id="ARBA00022737"/>
    </source>
</evidence>
<evidence type="ECO:0000256" key="4">
    <source>
        <dbReference type="ARBA" id="ARBA00022490"/>
    </source>
</evidence>
<dbReference type="SUPFAM" id="SSF50998">
    <property type="entry name" value="Quinoprotein alcohol dehydrogenase-like"/>
    <property type="match status" value="1"/>
</dbReference>
<dbReference type="InterPro" id="IPR036322">
    <property type="entry name" value="WD40_repeat_dom_sf"/>
</dbReference>
<name>A0A8C5WKH1_9ANUR</name>
<comment type="subcellular location">
    <subcellularLocation>
        <location evidence="1">Cytoplasm</location>
        <location evidence="1">Cytoskeleton</location>
        <location evidence="1">Spindle</location>
    </subcellularLocation>
    <subcellularLocation>
        <location evidence="2">Midbody</location>
    </subcellularLocation>
</comment>
<keyword evidence="12" id="KW-0131">Cell cycle</keyword>
<evidence type="ECO:0000313" key="20">
    <source>
        <dbReference type="Proteomes" id="UP000694569"/>
    </source>
</evidence>
<dbReference type="GO" id="GO:0030496">
    <property type="term" value="C:midbody"/>
    <property type="evidence" value="ECO:0007669"/>
    <property type="project" value="UniProtKB-SubCell"/>
</dbReference>
<evidence type="ECO:0000256" key="12">
    <source>
        <dbReference type="ARBA" id="ARBA00023306"/>
    </source>
</evidence>
<keyword evidence="10" id="KW-0175">Coiled coil</keyword>
<dbReference type="InterPro" id="IPR001680">
    <property type="entry name" value="WD40_rpt"/>
</dbReference>
<evidence type="ECO:0000256" key="14">
    <source>
        <dbReference type="ARBA" id="ARBA00065889"/>
    </source>
</evidence>
<evidence type="ECO:0000256" key="1">
    <source>
        <dbReference type="ARBA" id="ARBA00004186"/>
    </source>
</evidence>
<dbReference type="Proteomes" id="UP000694569">
    <property type="component" value="Unplaced"/>
</dbReference>
<keyword evidence="11" id="KW-0206">Cytoskeleton</keyword>
<feature type="region of interest" description="Disordered" evidence="16">
    <location>
        <begin position="67"/>
        <end position="86"/>
    </location>
</feature>
<dbReference type="Ensembl" id="ENSLLET00000046917.1">
    <property type="protein sequence ID" value="ENSLLEP00000045120.1"/>
    <property type="gene ID" value="ENSLLEG00000028548.1"/>
</dbReference>
<dbReference type="PROSITE" id="PS50082">
    <property type="entry name" value="WD_REPEATS_2"/>
    <property type="match status" value="3"/>
</dbReference>
<dbReference type="AlphaFoldDB" id="A0A8C5WKH1"/>
<evidence type="ECO:0000256" key="10">
    <source>
        <dbReference type="ARBA" id="ARBA00023054"/>
    </source>
</evidence>
<dbReference type="InterPro" id="IPR055439">
    <property type="entry name" value="Beta-prop_EML_1st"/>
</dbReference>
<gene>
    <name evidence="19" type="primary">EML3</name>
</gene>
<dbReference type="CDD" id="cd21949">
    <property type="entry name" value="TD_EMAP3"/>
    <property type="match status" value="1"/>
</dbReference>
<feature type="compositionally biased region" description="Polar residues" evidence="16">
    <location>
        <begin position="69"/>
        <end position="86"/>
    </location>
</feature>
<evidence type="ECO:0000256" key="7">
    <source>
        <dbReference type="ARBA" id="ARBA00022701"/>
    </source>
</evidence>
<dbReference type="GO" id="GO:0008017">
    <property type="term" value="F:microtubule binding"/>
    <property type="evidence" value="ECO:0007669"/>
    <property type="project" value="TreeGrafter"/>
</dbReference>
<dbReference type="InterPro" id="IPR011047">
    <property type="entry name" value="Quinoprotein_ADH-like_sf"/>
</dbReference>
<keyword evidence="9" id="KW-0498">Mitosis</keyword>